<proteinExistence type="predicted"/>
<gene>
    <name evidence="3" type="primary">LOC112686686</name>
</gene>
<organism evidence="2 3">
    <name type="scientific">Sipha flava</name>
    <name type="common">yellow sugarcane aphid</name>
    <dbReference type="NCBI Taxonomy" id="143950"/>
    <lineage>
        <taxon>Eukaryota</taxon>
        <taxon>Metazoa</taxon>
        <taxon>Ecdysozoa</taxon>
        <taxon>Arthropoda</taxon>
        <taxon>Hexapoda</taxon>
        <taxon>Insecta</taxon>
        <taxon>Pterygota</taxon>
        <taxon>Neoptera</taxon>
        <taxon>Paraneoptera</taxon>
        <taxon>Hemiptera</taxon>
        <taxon>Sternorrhyncha</taxon>
        <taxon>Aphidomorpha</taxon>
        <taxon>Aphidoidea</taxon>
        <taxon>Aphididae</taxon>
        <taxon>Sipha</taxon>
    </lineage>
</organism>
<name>A0A8B8FV67_9HEMI</name>
<dbReference type="Proteomes" id="UP000694846">
    <property type="component" value="Unplaced"/>
</dbReference>
<dbReference type="AlphaFoldDB" id="A0A8B8FV67"/>
<dbReference type="InterPro" id="IPR008011">
    <property type="entry name" value="Complex1_LYR_dom"/>
</dbReference>
<dbReference type="RefSeq" id="XP_025414874.1">
    <property type="nucleotide sequence ID" value="XM_025559089.1"/>
</dbReference>
<accession>A0A8B8FV67</accession>
<evidence type="ECO:0000259" key="1">
    <source>
        <dbReference type="Pfam" id="PF05347"/>
    </source>
</evidence>
<dbReference type="OrthoDB" id="277888at2759"/>
<evidence type="ECO:0000313" key="3">
    <source>
        <dbReference type="RefSeq" id="XP_025414874.1"/>
    </source>
</evidence>
<reference evidence="3" key="1">
    <citation type="submission" date="2025-08" db="UniProtKB">
        <authorList>
            <consortium name="RefSeq"/>
        </authorList>
    </citation>
    <scope>IDENTIFICATION</scope>
    <source>
        <tissue evidence="3">Whole body</tissue>
    </source>
</reference>
<feature type="domain" description="Complex 1 LYR protein" evidence="1">
    <location>
        <begin position="173"/>
        <end position="228"/>
    </location>
</feature>
<dbReference type="InterPro" id="IPR045300">
    <property type="entry name" value="Complex1_LYR_MIEF1-MP"/>
</dbReference>
<evidence type="ECO:0000313" key="2">
    <source>
        <dbReference type="Proteomes" id="UP000694846"/>
    </source>
</evidence>
<dbReference type="CDD" id="cd20272">
    <property type="entry name" value="Complex1_LYR_MIEF1-MP"/>
    <property type="match status" value="1"/>
</dbReference>
<protein>
    <submittedName>
        <fullName evidence="3">Uncharacterized protein LOC112686686</fullName>
    </submittedName>
</protein>
<keyword evidence="2" id="KW-1185">Reference proteome</keyword>
<dbReference type="GeneID" id="112686686"/>
<dbReference type="Pfam" id="PF05347">
    <property type="entry name" value="Complex1_LYR"/>
    <property type="match status" value="1"/>
</dbReference>
<sequence>MSALPINVKQNSPSVGLFTRLKERELGLDRHKTGNCLPGKNATLWRNHLFSISANGEESSKLLVVLIPPAPLSYDRLNPYHSSYHADSTGTLVAPCPTASRGSDCCNLDLGSVSRSHIAYLVFALTRLARLSALCVSLIAPVIILGRPFRSPIRLRKCFETLRGEDMTITRLQVKRLYKELLKYGCSLKLTDKNYYKSRIKQEFLDNKELVKPDEIQFFYDKGQELLKRKSII</sequence>